<evidence type="ECO:0000313" key="2">
    <source>
        <dbReference type="Proteomes" id="UP000807306"/>
    </source>
</evidence>
<accession>A0A9P6E9V6</accession>
<protein>
    <recommendedName>
        <fullName evidence="3">F-box domain-containing protein</fullName>
    </recommendedName>
</protein>
<evidence type="ECO:0008006" key="3">
    <source>
        <dbReference type="Google" id="ProtNLM"/>
    </source>
</evidence>
<comment type="caution">
    <text evidence="1">The sequence shown here is derived from an EMBL/GenBank/DDBJ whole genome shotgun (WGS) entry which is preliminary data.</text>
</comment>
<dbReference type="AlphaFoldDB" id="A0A9P6E9V6"/>
<keyword evidence="2" id="KW-1185">Reference proteome</keyword>
<proteinExistence type="predicted"/>
<gene>
    <name evidence="1" type="ORF">CPB83DRAFT_860061</name>
</gene>
<reference evidence="1" key="1">
    <citation type="submission" date="2020-11" db="EMBL/GenBank/DDBJ databases">
        <authorList>
            <consortium name="DOE Joint Genome Institute"/>
            <person name="Ahrendt S."/>
            <person name="Riley R."/>
            <person name="Andreopoulos W."/>
            <person name="Labutti K."/>
            <person name="Pangilinan J."/>
            <person name="Ruiz-Duenas F.J."/>
            <person name="Barrasa J.M."/>
            <person name="Sanchez-Garcia M."/>
            <person name="Camarero S."/>
            <person name="Miyauchi S."/>
            <person name="Serrano A."/>
            <person name="Linde D."/>
            <person name="Babiker R."/>
            <person name="Drula E."/>
            <person name="Ayuso-Fernandez I."/>
            <person name="Pacheco R."/>
            <person name="Padilla G."/>
            <person name="Ferreira P."/>
            <person name="Barriuso J."/>
            <person name="Kellner H."/>
            <person name="Castanera R."/>
            <person name="Alfaro M."/>
            <person name="Ramirez L."/>
            <person name="Pisabarro A.G."/>
            <person name="Kuo A."/>
            <person name="Tritt A."/>
            <person name="Lipzen A."/>
            <person name="He G."/>
            <person name="Yan M."/>
            <person name="Ng V."/>
            <person name="Cullen D."/>
            <person name="Martin F."/>
            <person name="Rosso M.-N."/>
            <person name="Henrissat B."/>
            <person name="Hibbett D."/>
            <person name="Martinez A.T."/>
            <person name="Grigoriev I.V."/>
        </authorList>
    </citation>
    <scope>NUCLEOTIDE SEQUENCE</scope>
    <source>
        <strain evidence="1">CBS 506.95</strain>
    </source>
</reference>
<evidence type="ECO:0000313" key="1">
    <source>
        <dbReference type="EMBL" id="KAF9525135.1"/>
    </source>
</evidence>
<dbReference type="Proteomes" id="UP000807306">
    <property type="component" value="Unassembled WGS sequence"/>
</dbReference>
<sequence length="466" mass="52663">MSEPLPPELIALIVGFLPRWNPFFLNHPSPSLLSCTKVSQSFADAARRRIFSTLTILPSKFTSGRFEMLLTLLKANPKLLASVDTIDIKVESKPYLNRIKDNDTTLGCVLRYLKRGAINFAHLKMNCPKAWDFTWEFGPLAQQAISELIPGLQTISFASFMVPVSFLNFNESSPPKALHLSCVKLYLSLNKVDPLPKALLAQSRISIDETSMEQLDQWYQKQLEVPAYTDLVIHPCLDDDFYISKQTFGQALQGSANTLRRLELHLSQPQDWYSLSDLGCFRSLTSLLLVFQYNNDTDLKLKSSWSVTQLFAFIKEALEVTSRILGSTSSMSRITDIALTIAFDGRIPESSASTDDDPENGPLNGCFYELDVLDPTVLLAKHPVLKSIKVKISLPQLILVKGDWAQAESRFRAVVRTHLEVALINSFEGTHWTREALETLYDIQITKQYCDIFQASESNIYWRSIH</sequence>
<dbReference type="EMBL" id="MU157888">
    <property type="protein sequence ID" value="KAF9525135.1"/>
    <property type="molecule type" value="Genomic_DNA"/>
</dbReference>
<name>A0A9P6E9V6_9AGAR</name>
<organism evidence="1 2">
    <name type="scientific">Crepidotus variabilis</name>
    <dbReference type="NCBI Taxonomy" id="179855"/>
    <lineage>
        <taxon>Eukaryota</taxon>
        <taxon>Fungi</taxon>
        <taxon>Dikarya</taxon>
        <taxon>Basidiomycota</taxon>
        <taxon>Agaricomycotina</taxon>
        <taxon>Agaricomycetes</taxon>
        <taxon>Agaricomycetidae</taxon>
        <taxon>Agaricales</taxon>
        <taxon>Agaricineae</taxon>
        <taxon>Crepidotaceae</taxon>
        <taxon>Crepidotus</taxon>
    </lineage>
</organism>